<evidence type="ECO:0000313" key="1">
    <source>
        <dbReference type="EMBL" id="EEH04443.1"/>
    </source>
</evidence>
<protein>
    <submittedName>
        <fullName evidence="1">Uncharacterized protein</fullName>
    </submittedName>
</protein>
<name>C0NVA4_AJECG</name>
<proteinExistence type="predicted"/>
<sequence length="130" mass="14542">MRGQLTDRPAVSLCLVKEASHSAKPVCLDPRTSGKMSISIIRCENGREHDMYDTELPQPQALQSPEQQLQLQGDIFGWHVCGSDKALTGQRGIWMQIVEGQVLVMHFVSEIQDVRNRVSMGNVEKRLGDP</sequence>
<evidence type="ECO:0000313" key="2">
    <source>
        <dbReference type="Proteomes" id="UP000001631"/>
    </source>
</evidence>
<dbReference type="GeneID" id="69040100"/>
<accession>C0NVA4</accession>
<dbReference type="HOGENOM" id="CLU_1937510_0_0_1"/>
<organism evidence="1 2">
    <name type="scientific">Ajellomyces capsulatus (strain G186AR / H82 / ATCC MYA-2454 / RMSCC 2432)</name>
    <name type="common">Darling's disease fungus</name>
    <name type="synonym">Histoplasma capsulatum</name>
    <dbReference type="NCBI Taxonomy" id="447093"/>
    <lineage>
        <taxon>Eukaryota</taxon>
        <taxon>Fungi</taxon>
        <taxon>Dikarya</taxon>
        <taxon>Ascomycota</taxon>
        <taxon>Pezizomycotina</taxon>
        <taxon>Eurotiomycetes</taxon>
        <taxon>Eurotiomycetidae</taxon>
        <taxon>Onygenales</taxon>
        <taxon>Ajellomycetaceae</taxon>
        <taxon>Histoplasma</taxon>
    </lineage>
</organism>
<dbReference type="Proteomes" id="UP000001631">
    <property type="component" value="Unassembled WGS sequence"/>
</dbReference>
<dbReference type="RefSeq" id="XP_045284924.1">
    <property type="nucleotide sequence ID" value="XM_045434133.1"/>
</dbReference>
<dbReference type="EMBL" id="GG663373">
    <property type="protein sequence ID" value="EEH04443.1"/>
    <property type="molecule type" value="Genomic_DNA"/>
</dbReference>
<reference evidence="1" key="1">
    <citation type="submission" date="2009-02" db="EMBL/GenBank/DDBJ databases">
        <title>The Genome Sequence of Ajellomyces capsulatus strain G186AR.</title>
        <authorList>
            <consortium name="The Broad Institute Genome Sequencing Platform"/>
            <person name="Champion M."/>
            <person name="Cuomo C."/>
            <person name="Ma L.-J."/>
            <person name="Henn M.R."/>
            <person name="Sil A."/>
            <person name="Goldman B."/>
            <person name="Young S.K."/>
            <person name="Kodira C.D."/>
            <person name="Zeng Q."/>
            <person name="Koehrsen M."/>
            <person name="Alvarado L."/>
            <person name="Berlin A."/>
            <person name="Borenstein D."/>
            <person name="Chen Z."/>
            <person name="Engels R."/>
            <person name="Freedman E."/>
            <person name="Gellesch M."/>
            <person name="Goldberg J."/>
            <person name="Griggs A."/>
            <person name="Gujja S."/>
            <person name="Heiman D."/>
            <person name="Hepburn T."/>
            <person name="Howarth C."/>
            <person name="Jen D."/>
            <person name="Larson L."/>
            <person name="Lewis B."/>
            <person name="Mehta T."/>
            <person name="Park D."/>
            <person name="Pearson M."/>
            <person name="Roberts A."/>
            <person name="Saif S."/>
            <person name="Shea T."/>
            <person name="Shenoy N."/>
            <person name="Sisk P."/>
            <person name="Stolte C."/>
            <person name="Sykes S."/>
            <person name="Walk T."/>
            <person name="White J."/>
            <person name="Yandava C."/>
            <person name="Klein B."/>
            <person name="McEwen J.G."/>
            <person name="Puccia R."/>
            <person name="Goldman G.H."/>
            <person name="Felipe M.S."/>
            <person name="Nino-Vega G."/>
            <person name="San-Blas G."/>
            <person name="Taylor J."/>
            <person name="Mendoza L."/>
            <person name="Galagan J."/>
            <person name="Nusbaum C."/>
            <person name="Birren B."/>
        </authorList>
    </citation>
    <scope>NUCLEOTIDE SEQUENCE</scope>
    <source>
        <strain evidence="1">G186AR</strain>
    </source>
</reference>
<keyword evidence="2" id="KW-1185">Reference proteome</keyword>
<dbReference type="AlphaFoldDB" id="C0NVA4"/>
<dbReference type="InParanoid" id="C0NVA4"/>
<gene>
    <name evidence="1" type="ORF">HCBG_07084</name>
</gene>